<dbReference type="GO" id="GO:0003677">
    <property type="term" value="F:DNA binding"/>
    <property type="evidence" value="ECO:0007669"/>
    <property type="project" value="InterPro"/>
</dbReference>
<keyword evidence="1" id="KW-0805">Transcription regulation</keyword>
<feature type="compositionally biased region" description="Basic and acidic residues" evidence="4">
    <location>
        <begin position="42"/>
        <end position="62"/>
    </location>
</feature>
<dbReference type="InterPro" id="IPR036388">
    <property type="entry name" value="WH-like_DNA-bd_sf"/>
</dbReference>
<dbReference type="NCBIfam" id="TIGR02937">
    <property type="entry name" value="sigma70-ECF"/>
    <property type="match status" value="1"/>
</dbReference>
<dbReference type="InterPro" id="IPR013249">
    <property type="entry name" value="RNA_pol_sigma70_r4_t2"/>
</dbReference>
<name>A0A6J4RW83_9SPHN</name>
<evidence type="ECO:0000313" key="6">
    <source>
        <dbReference type="EMBL" id="CAA9483283.1"/>
    </source>
</evidence>
<dbReference type="CDD" id="cd06171">
    <property type="entry name" value="Sigma70_r4"/>
    <property type="match status" value="1"/>
</dbReference>
<accession>A0A6J4RW83</accession>
<dbReference type="Gene3D" id="1.10.10.10">
    <property type="entry name" value="Winged helix-like DNA-binding domain superfamily/Winged helix DNA-binding domain"/>
    <property type="match status" value="1"/>
</dbReference>
<dbReference type="InterPro" id="IPR039425">
    <property type="entry name" value="RNA_pol_sigma-70-like"/>
</dbReference>
<proteinExistence type="predicted"/>
<evidence type="ECO:0000259" key="5">
    <source>
        <dbReference type="Pfam" id="PF08281"/>
    </source>
</evidence>
<dbReference type="Pfam" id="PF08281">
    <property type="entry name" value="Sigma70_r4_2"/>
    <property type="match status" value="1"/>
</dbReference>
<evidence type="ECO:0000256" key="4">
    <source>
        <dbReference type="SAM" id="MobiDB-lite"/>
    </source>
</evidence>
<dbReference type="SUPFAM" id="SSF88659">
    <property type="entry name" value="Sigma3 and sigma4 domains of RNA polymerase sigma factors"/>
    <property type="match status" value="1"/>
</dbReference>
<reference evidence="6" key="1">
    <citation type="submission" date="2020-02" db="EMBL/GenBank/DDBJ databases">
        <authorList>
            <person name="Meier V. D."/>
        </authorList>
    </citation>
    <scope>NUCLEOTIDE SEQUENCE</scope>
    <source>
        <strain evidence="6">AVDCRST_MAG91</strain>
    </source>
</reference>
<evidence type="ECO:0000256" key="3">
    <source>
        <dbReference type="ARBA" id="ARBA00023163"/>
    </source>
</evidence>
<sequence>MQEVFTRIVARDSTRPVENLDGYVFQTAASVLADRGRRRWSRHADDHEEFDPAHHGDDQLDPERVLSGKESLRAATAALLSLPERTRTIFILHRLEGYKHREIAAQLGISVSAVEKQMIRAIQHLAKTVGKSHGS</sequence>
<organism evidence="6">
    <name type="scientific">uncultured Sphingomonadaceae bacterium</name>
    <dbReference type="NCBI Taxonomy" id="169976"/>
    <lineage>
        <taxon>Bacteria</taxon>
        <taxon>Pseudomonadati</taxon>
        <taxon>Pseudomonadota</taxon>
        <taxon>Alphaproteobacteria</taxon>
        <taxon>Sphingomonadales</taxon>
        <taxon>Sphingomonadaceae</taxon>
        <taxon>environmental samples</taxon>
    </lineage>
</organism>
<dbReference type="PANTHER" id="PTHR43133:SF63">
    <property type="entry name" value="RNA POLYMERASE SIGMA FACTOR FECI-RELATED"/>
    <property type="match status" value="1"/>
</dbReference>
<dbReference type="GO" id="GO:0016987">
    <property type="term" value="F:sigma factor activity"/>
    <property type="evidence" value="ECO:0007669"/>
    <property type="project" value="UniProtKB-KW"/>
</dbReference>
<feature type="domain" description="RNA polymerase sigma factor 70 region 4 type 2" evidence="5">
    <location>
        <begin position="74"/>
        <end position="125"/>
    </location>
</feature>
<dbReference type="EMBL" id="CADCVX010000033">
    <property type="protein sequence ID" value="CAA9483283.1"/>
    <property type="molecule type" value="Genomic_DNA"/>
</dbReference>
<keyword evidence="3" id="KW-0804">Transcription</keyword>
<evidence type="ECO:0000256" key="2">
    <source>
        <dbReference type="ARBA" id="ARBA00023082"/>
    </source>
</evidence>
<dbReference type="PANTHER" id="PTHR43133">
    <property type="entry name" value="RNA POLYMERASE ECF-TYPE SIGMA FACTO"/>
    <property type="match status" value="1"/>
</dbReference>
<dbReference type="InterPro" id="IPR014284">
    <property type="entry name" value="RNA_pol_sigma-70_dom"/>
</dbReference>
<feature type="region of interest" description="Disordered" evidence="4">
    <location>
        <begin position="36"/>
        <end position="62"/>
    </location>
</feature>
<protein>
    <recommendedName>
        <fullName evidence="5">RNA polymerase sigma factor 70 region 4 type 2 domain-containing protein</fullName>
    </recommendedName>
</protein>
<dbReference type="AlphaFoldDB" id="A0A6J4RW83"/>
<gene>
    <name evidence="6" type="ORF">AVDCRST_MAG91-133</name>
</gene>
<keyword evidence="2" id="KW-0731">Sigma factor</keyword>
<evidence type="ECO:0000256" key="1">
    <source>
        <dbReference type="ARBA" id="ARBA00023015"/>
    </source>
</evidence>
<dbReference type="InterPro" id="IPR013324">
    <property type="entry name" value="RNA_pol_sigma_r3/r4-like"/>
</dbReference>
<dbReference type="GO" id="GO:0006352">
    <property type="term" value="P:DNA-templated transcription initiation"/>
    <property type="evidence" value="ECO:0007669"/>
    <property type="project" value="InterPro"/>
</dbReference>